<comment type="caution">
    <text evidence="12">The sequence shown here is derived from an EMBL/GenBank/DDBJ whole genome shotgun (WGS) entry which is preliminary data.</text>
</comment>
<evidence type="ECO:0000259" key="11">
    <source>
        <dbReference type="PROSITE" id="PS01180"/>
    </source>
</evidence>
<dbReference type="GO" id="GO:0016192">
    <property type="term" value="P:vesicle-mediated transport"/>
    <property type="evidence" value="ECO:0007669"/>
    <property type="project" value="UniProtKB-ARBA"/>
</dbReference>
<feature type="disulfide bond" evidence="9">
    <location>
        <begin position="120"/>
        <end position="132"/>
    </location>
</feature>
<dbReference type="SMART" id="SM00192">
    <property type="entry name" value="LDLa"/>
    <property type="match status" value="2"/>
</dbReference>
<dbReference type="CDD" id="cd00112">
    <property type="entry name" value="LDLa"/>
    <property type="match status" value="2"/>
</dbReference>
<protein>
    <recommendedName>
        <fullName evidence="11">CUB domain-containing protein</fullName>
    </recommendedName>
</protein>
<dbReference type="GO" id="GO:0005886">
    <property type="term" value="C:plasma membrane"/>
    <property type="evidence" value="ECO:0007669"/>
    <property type="project" value="TreeGrafter"/>
</dbReference>
<dbReference type="Gene3D" id="4.10.400.10">
    <property type="entry name" value="Low-density Lipoprotein Receptor"/>
    <property type="match status" value="2"/>
</dbReference>
<evidence type="ECO:0000256" key="9">
    <source>
        <dbReference type="PROSITE-ProRule" id="PRU00124"/>
    </source>
</evidence>
<dbReference type="AlphaFoldDB" id="A0AAE0T5W7"/>
<dbReference type="PROSITE" id="PS50068">
    <property type="entry name" value="LDLRA_2"/>
    <property type="match status" value="2"/>
</dbReference>
<dbReference type="InterPro" id="IPR002172">
    <property type="entry name" value="LDrepeatLR_classA_rpt"/>
</dbReference>
<gene>
    <name evidence="12" type="ORF">CHS0354_042873</name>
</gene>
<dbReference type="GO" id="GO:0005905">
    <property type="term" value="C:clathrin-coated pit"/>
    <property type="evidence" value="ECO:0007669"/>
    <property type="project" value="UniProtKB-KW"/>
</dbReference>
<evidence type="ECO:0000256" key="4">
    <source>
        <dbReference type="ARBA" id="ARBA00022989"/>
    </source>
</evidence>
<keyword evidence="4 10" id="KW-1133">Transmembrane helix</keyword>
<feature type="disulfide bond" evidence="9">
    <location>
        <begin position="127"/>
        <end position="145"/>
    </location>
</feature>
<evidence type="ECO:0000313" key="12">
    <source>
        <dbReference type="EMBL" id="KAK3603865.1"/>
    </source>
</evidence>
<dbReference type="Proteomes" id="UP001195483">
    <property type="component" value="Unassembled WGS sequence"/>
</dbReference>
<evidence type="ECO:0000256" key="6">
    <source>
        <dbReference type="ARBA" id="ARBA00023157"/>
    </source>
</evidence>
<keyword evidence="2 10" id="KW-0812">Transmembrane</keyword>
<reference evidence="12" key="2">
    <citation type="journal article" date="2021" name="Genome Biol. Evol.">
        <title>Developing a high-quality reference genome for a parasitic bivalve with doubly uniparental inheritance (Bivalvia: Unionida).</title>
        <authorList>
            <person name="Smith C.H."/>
        </authorList>
    </citation>
    <scope>NUCLEOTIDE SEQUENCE</scope>
    <source>
        <strain evidence="12">CHS0354</strain>
        <tissue evidence="12">Mantle</tissue>
    </source>
</reference>
<sequence length="317" mass="36310">MDQFSMTKLRNVSVQFEDDGRIKVCTVILSAIDGNLFRATLNINKTVSYTNDCEYDYILLGNDIDRIQMKTLTSYKFCGDVDVREEVVSRNSDIWVMFSTKITQEFYYQMHLAIAPKEICKEGQFSCSLIQCIPMNHICDGIIDCSNELDEYCSSSPSVNAESSFRCSDGVFIEPRLPRASENWGQPLWYLCDGQNHCRDGSDERKDICSVRKSGVRDLLSECGSDLHPASKFLVWKDEMDCSKEISDSIFEYQTSVIIVVCSAMLVILGFIVFLRREGIQRKNTNFTESTGSNQQTKFKNLMTEDEEEREYFIVSL</sequence>
<feature type="transmembrane region" description="Helical" evidence="10">
    <location>
        <begin position="253"/>
        <end position="275"/>
    </location>
</feature>
<keyword evidence="5 10" id="KW-0472">Membrane</keyword>
<keyword evidence="7" id="KW-0168">Coated pit</keyword>
<comment type="caution">
    <text evidence="9">Lacks conserved residue(s) required for the propagation of feature annotation.</text>
</comment>
<evidence type="ECO:0000256" key="2">
    <source>
        <dbReference type="ARBA" id="ARBA00022692"/>
    </source>
</evidence>
<evidence type="ECO:0000256" key="8">
    <source>
        <dbReference type="ARBA" id="ARBA00037878"/>
    </source>
</evidence>
<feature type="domain" description="CUB" evidence="11">
    <location>
        <begin position="1"/>
        <end position="114"/>
    </location>
</feature>
<name>A0AAE0T5W7_9BIVA</name>
<evidence type="ECO:0000313" key="13">
    <source>
        <dbReference type="Proteomes" id="UP001195483"/>
    </source>
</evidence>
<dbReference type="InterPro" id="IPR050685">
    <property type="entry name" value="LDLR"/>
</dbReference>
<proteinExistence type="predicted"/>
<evidence type="ECO:0000256" key="5">
    <source>
        <dbReference type="ARBA" id="ARBA00023136"/>
    </source>
</evidence>
<evidence type="ECO:0000256" key="1">
    <source>
        <dbReference type="ARBA" id="ARBA00004167"/>
    </source>
</evidence>
<dbReference type="PROSITE" id="PS01180">
    <property type="entry name" value="CUB"/>
    <property type="match status" value="1"/>
</dbReference>
<dbReference type="EMBL" id="JAEAOA010002358">
    <property type="protein sequence ID" value="KAK3603865.1"/>
    <property type="molecule type" value="Genomic_DNA"/>
</dbReference>
<keyword evidence="3" id="KW-0677">Repeat</keyword>
<evidence type="ECO:0000256" key="10">
    <source>
        <dbReference type="SAM" id="Phobius"/>
    </source>
</evidence>
<evidence type="ECO:0000256" key="3">
    <source>
        <dbReference type="ARBA" id="ARBA00022737"/>
    </source>
</evidence>
<reference evidence="12" key="3">
    <citation type="submission" date="2023-05" db="EMBL/GenBank/DDBJ databases">
        <authorList>
            <person name="Smith C.H."/>
        </authorList>
    </citation>
    <scope>NUCLEOTIDE SEQUENCE</scope>
    <source>
        <strain evidence="12">CHS0354</strain>
        <tissue evidence="12">Mantle</tissue>
    </source>
</reference>
<accession>A0AAE0T5W7</accession>
<reference evidence="12" key="1">
    <citation type="journal article" date="2021" name="Genome Biol. Evol.">
        <title>A High-Quality Reference Genome for a Parasitic Bivalve with Doubly Uniparental Inheritance (Bivalvia: Unionida).</title>
        <authorList>
            <person name="Smith C.H."/>
        </authorList>
    </citation>
    <scope>NUCLEOTIDE SEQUENCE</scope>
    <source>
        <strain evidence="12">CHS0354</strain>
    </source>
</reference>
<dbReference type="SUPFAM" id="SSF57424">
    <property type="entry name" value="LDL receptor-like module"/>
    <property type="match status" value="2"/>
</dbReference>
<dbReference type="PANTHER" id="PTHR24270">
    <property type="entry name" value="LOW-DENSITY LIPOPROTEIN RECEPTOR-RELATED"/>
    <property type="match status" value="1"/>
</dbReference>
<comment type="subcellular location">
    <subcellularLocation>
        <location evidence="8">Membrane</location>
        <location evidence="8">Coated pit</location>
    </subcellularLocation>
    <subcellularLocation>
        <location evidence="1">Membrane</location>
        <topology evidence="1">Single-pass membrane protein</topology>
    </subcellularLocation>
</comment>
<organism evidence="12 13">
    <name type="scientific">Potamilus streckersoni</name>
    <dbReference type="NCBI Taxonomy" id="2493646"/>
    <lineage>
        <taxon>Eukaryota</taxon>
        <taxon>Metazoa</taxon>
        <taxon>Spiralia</taxon>
        <taxon>Lophotrochozoa</taxon>
        <taxon>Mollusca</taxon>
        <taxon>Bivalvia</taxon>
        <taxon>Autobranchia</taxon>
        <taxon>Heteroconchia</taxon>
        <taxon>Palaeoheterodonta</taxon>
        <taxon>Unionida</taxon>
        <taxon>Unionoidea</taxon>
        <taxon>Unionidae</taxon>
        <taxon>Ambleminae</taxon>
        <taxon>Lampsilini</taxon>
        <taxon>Potamilus</taxon>
    </lineage>
</organism>
<dbReference type="InterPro" id="IPR036055">
    <property type="entry name" value="LDL_receptor-like_sf"/>
</dbReference>
<dbReference type="PRINTS" id="PR00261">
    <property type="entry name" value="LDLRECEPTOR"/>
</dbReference>
<evidence type="ECO:0000256" key="7">
    <source>
        <dbReference type="ARBA" id="ARBA00023176"/>
    </source>
</evidence>
<dbReference type="InterPro" id="IPR000859">
    <property type="entry name" value="CUB_dom"/>
</dbReference>
<keyword evidence="6 9" id="KW-1015">Disulfide bond</keyword>
<keyword evidence="13" id="KW-1185">Reference proteome</keyword>